<dbReference type="RefSeq" id="WP_206577680.1">
    <property type="nucleotide sequence ID" value="NZ_JAFKCT010000002.1"/>
</dbReference>
<dbReference type="Proteomes" id="UP000664317">
    <property type="component" value="Unassembled WGS sequence"/>
</dbReference>
<organism evidence="1 2">
    <name type="scientific">Algoriphagus oliviformis</name>
    <dbReference type="NCBI Taxonomy" id="2811231"/>
    <lineage>
        <taxon>Bacteria</taxon>
        <taxon>Pseudomonadati</taxon>
        <taxon>Bacteroidota</taxon>
        <taxon>Cytophagia</taxon>
        <taxon>Cytophagales</taxon>
        <taxon>Cyclobacteriaceae</taxon>
        <taxon>Algoriphagus</taxon>
    </lineage>
</organism>
<evidence type="ECO:0000313" key="2">
    <source>
        <dbReference type="Proteomes" id="UP000664317"/>
    </source>
</evidence>
<gene>
    <name evidence="1" type="ORF">J0A68_08145</name>
</gene>
<keyword evidence="2" id="KW-1185">Reference proteome</keyword>
<sequence length="90" mass="10626">MPNIIDKELKENGFPFDFITEAKIRVEFFNSNTHSKTIYCFPTLTDKEGHKYEPGRIIEGAYEDKFDPFDPIEIYPDKPSFIDRIKSKFN</sequence>
<protein>
    <submittedName>
        <fullName evidence="1">Uncharacterized protein</fullName>
    </submittedName>
</protein>
<proteinExistence type="predicted"/>
<evidence type="ECO:0000313" key="1">
    <source>
        <dbReference type="EMBL" id="MBN7810921.1"/>
    </source>
</evidence>
<dbReference type="EMBL" id="JAFKCT010000002">
    <property type="protein sequence ID" value="MBN7810921.1"/>
    <property type="molecule type" value="Genomic_DNA"/>
</dbReference>
<name>A0ABS3C1F0_9BACT</name>
<accession>A0ABS3C1F0</accession>
<comment type="caution">
    <text evidence="1">The sequence shown here is derived from an EMBL/GenBank/DDBJ whole genome shotgun (WGS) entry which is preliminary data.</text>
</comment>
<reference evidence="1 2" key="1">
    <citation type="submission" date="2021-03" db="EMBL/GenBank/DDBJ databases">
        <title>novel species isolated from a fishpond in China.</title>
        <authorList>
            <person name="Lu H."/>
            <person name="Cai Z."/>
        </authorList>
    </citation>
    <scope>NUCLEOTIDE SEQUENCE [LARGE SCALE GENOMIC DNA]</scope>
    <source>
        <strain evidence="1 2">H41</strain>
    </source>
</reference>